<dbReference type="InterPro" id="IPR017455">
    <property type="entry name" value="Znf_FYVE-rel"/>
</dbReference>
<dbReference type="Pfam" id="PF11464">
    <property type="entry name" value="Rbsn"/>
    <property type="match status" value="1"/>
</dbReference>
<feature type="compositionally biased region" description="Basic and acidic residues" evidence="6">
    <location>
        <begin position="337"/>
        <end position="360"/>
    </location>
</feature>
<reference evidence="8" key="1">
    <citation type="submission" date="2022-11" db="EMBL/GenBank/DDBJ databases">
        <title>Centuries of genome instability and evolution in soft-shell clam transmissible cancer (bioRxiv).</title>
        <authorList>
            <person name="Hart S.F.M."/>
            <person name="Yonemitsu M.A."/>
            <person name="Giersch R.M."/>
            <person name="Beal B.F."/>
            <person name="Arriagada G."/>
            <person name="Davis B.W."/>
            <person name="Ostrander E.A."/>
            <person name="Goff S.P."/>
            <person name="Metzger M.J."/>
        </authorList>
    </citation>
    <scope>NUCLEOTIDE SEQUENCE</scope>
    <source>
        <strain evidence="8">MELC-2E11</strain>
        <tissue evidence="8">Siphon/mantle</tissue>
    </source>
</reference>
<evidence type="ECO:0000313" key="8">
    <source>
        <dbReference type="EMBL" id="WAR24987.1"/>
    </source>
</evidence>
<dbReference type="PROSITE" id="PS50178">
    <property type="entry name" value="ZF_FYVE"/>
    <property type="match status" value="1"/>
</dbReference>
<gene>
    <name evidence="8" type="ORF">MAR_010691</name>
</gene>
<evidence type="ECO:0000256" key="5">
    <source>
        <dbReference type="SAM" id="Coils"/>
    </source>
</evidence>
<dbReference type="Pfam" id="PF01363">
    <property type="entry name" value="FYVE"/>
    <property type="match status" value="1"/>
</dbReference>
<dbReference type="PANTHER" id="PTHR13510:SF44">
    <property type="entry name" value="RABENOSYN-5"/>
    <property type="match status" value="1"/>
</dbReference>
<feature type="compositionally biased region" description="Basic and acidic residues" evidence="6">
    <location>
        <begin position="374"/>
        <end position="383"/>
    </location>
</feature>
<evidence type="ECO:0000256" key="1">
    <source>
        <dbReference type="ARBA" id="ARBA00022723"/>
    </source>
</evidence>
<evidence type="ECO:0000259" key="7">
    <source>
        <dbReference type="PROSITE" id="PS50178"/>
    </source>
</evidence>
<accession>A0ABY7FV93</accession>
<evidence type="ECO:0000256" key="2">
    <source>
        <dbReference type="ARBA" id="ARBA00022771"/>
    </source>
</evidence>
<dbReference type="SMART" id="SM00064">
    <property type="entry name" value="FYVE"/>
    <property type="match status" value="1"/>
</dbReference>
<evidence type="ECO:0000313" key="9">
    <source>
        <dbReference type="Proteomes" id="UP001164746"/>
    </source>
</evidence>
<dbReference type="Proteomes" id="UP001164746">
    <property type="component" value="Chromosome 14"/>
</dbReference>
<keyword evidence="5" id="KW-0175">Coiled coil</keyword>
<dbReference type="SUPFAM" id="SSF140125">
    <property type="entry name" value="Rabenosyn-5 Rab-binding domain-like"/>
    <property type="match status" value="1"/>
</dbReference>
<dbReference type="InterPro" id="IPR013083">
    <property type="entry name" value="Znf_RING/FYVE/PHD"/>
</dbReference>
<evidence type="ECO:0000256" key="4">
    <source>
        <dbReference type="PROSITE-ProRule" id="PRU00091"/>
    </source>
</evidence>
<feature type="domain" description="FYVE-type" evidence="7">
    <location>
        <begin position="123"/>
        <end position="216"/>
    </location>
</feature>
<dbReference type="Gene3D" id="3.30.40.10">
    <property type="entry name" value="Zinc/RING finger domain, C3HC4 (zinc finger)"/>
    <property type="match status" value="1"/>
</dbReference>
<name>A0ABY7FV93_MYAAR</name>
<dbReference type="Gene3D" id="4.10.860.20">
    <property type="entry name" value="Rabenosyn, Rab binding domain"/>
    <property type="match status" value="1"/>
</dbReference>
<keyword evidence="1" id="KW-0479">Metal-binding</keyword>
<dbReference type="EMBL" id="CP111025">
    <property type="protein sequence ID" value="WAR24987.1"/>
    <property type="molecule type" value="Genomic_DNA"/>
</dbReference>
<dbReference type="InterPro" id="IPR036531">
    <property type="entry name" value="Rbsn_Rab-bd_sf"/>
</dbReference>
<dbReference type="PANTHER" id="PTHR13510">
    <property type="entry name" value="FYVE-FINGER-CONTAINING RAB5 EFFECTOR PROTEIN RABENOSYN-5-RELATED"/>
    <property type="match status" value="1"/>
</dbReference>
<dbReference type="InterPro" id="IPR021565">
    <property type="entry name" value="Rbsn_Rab-bd"/>
</dbReference>
<keyword evidence="9" id="KW-1185">Reference proteome</keyword>
<evidence type="ECO:0000256" key="3">
    <source>
        <dbReference type="ARBA" id="ARBA00022833"/>
    </source>
</evidence>
<proteinExistence type="predicted"/>
<protein>
    <submittedName>
        <fullName evidence="8">RBNS5-like protein</fullName>
    </submittedName>
</protein>
<feature type="coiled-coil region" evidence="5">
    <location>
        <begin position="403"/>
        <end position="430"/>
    </location>
</feature>
<feature type="region of interest" description="Disordered" evidence="6">
    <location>
        <begin position="337"/>
        <end position="387"/>
    </location>
</feature>
<dbReference type="InterPro" id="IPR011011">
    <property type="entry name" value="Znf_FYVE_PHD"/>
</dbReference>
<evidence type="ECO:0000256" key="6">
    <source>
        <dbReference type="SAM" id="MobiDB-lite"/>
    </source>
</evidence>
<sequence>MAAAMGPGGGTGGEIREGFLCPMCMKDLGLFDRAKKKILGEKEREASFDNSQQGSSTIVTKSTSVTRSWTDTFRGVRDARVDKYVVETNKLLIRLDKLISPDAPTDAGKRKAFEKSVVMWTPDSEVKSCRFCGRTFGMTRRRHHCRLCGGIMCDRCSQFLTHAYAKKLTNPAFSFDGGRDQGFLKRAGSNSSLNSLFSTEGDPHIRSCEECRKLLERRDQLMEQRNTKTSIVILYEKMKSLIEDCEMQLESYLPMVESLSKRILTLNVNNEEEMSPKQALLQKSIRTYASNFMQENMMGLQALPSEEQYAALQKKRTVEVQKQIALDRQAVLHAQEIERQKLGKDKGTPSREDDRRDRSGSKSHTRSSSYGWKPSDHAVRESNDDPMLQQMEIIRGYIREAKKANKLDEVKMLEENLQELKLAFTSQQKETWSSS</sequence>
<dbReference type="InterPro" id="IPR052727">
    <property type="entry name" value="Rab4/Rab5_effector"/>
</dbReference>
<keyword evidence="2 4" id="KW-0863">Zinc-finger</keyword>
<dbReference type="SUPFAM" id="SSF57903">
    <property type="entry name" value="FYVE/PHD zinc finger"/>
    <property type="match status" value="1"/>
</dbReference>
<keyword evidence="3" id="KW-0862">Zinc</keyword>
<dbReference type="InterPro" id="IPR000306">
    <property type="entry name" value="Znf_FYVE"/>
</dbReference>
<organism evidence="8 9">
    <name type="scientific">Mya arenaria</name>
    <name type="common">Soft-shell clam</name>
    <dbReference type="NCBI Taxonomy" id="6604"/>
    <lineage>
        <taxon>Eukaryota</taxon>
        <taxon>Metazoa</taxon>
        <taxon>Spiralia</taxon>
        <taxon>Lophotrochozoa</taxon>
        <taxon>Mollusca</taxon>
        <taxon>Bivalvia</taxon>
        <taxon>Autobranchia</taxon>
        <taxon>Heteroconchia</taxon>
        <taxon>Euheterodonta</taxon>
        <taxon>Imparidentia</taxon>
        <taxon>Neoheterodontei</taxon>
        <taxon>Myida</taxon>
        <taxon>Myoidea</taxon>
        <taxon>Myidae</taxon>
        <taxon>Mya</taxon>
    </lineage>
</organism>